<dbReference type="AlphaFoldDB" id="A0A438FL70"/>
<comment type="caution">
    <text evidence="1">The sequence shown here is derived from an EMBL/GenBank/DDBJ whole genome shotgun (WGS) entry which is preliminary data.</text>
</comment>
<organism evidence="1 2">
    <name type="scientific">Vitis vinifera</name>
    <name type="common">Grape</name>
    <dbReference type="NCBI Taxonomy" id="29760"/>
    <lineage>
        <taxon>Eukaryota</taxon>
        <taxon>Viridiplantae</taxon>
        <taxon>Streptophyta</taxon>
        <taxon>Embryophyta</taxon>
        <taxon>Tracheophyta</taxon>
        <taxon>Spermatophyta</taxon>
        <taxon>Magnoliopsida</taxon>
        <taxon>eudicotyledons</taxon>
        <taxon>Gunneridae</taxon>
        <taxon>Pentapetalae</taxon>
        <taxon>rosids</taxon>
        <taxon>Vitales</taxon>
        <taxon>Vitaceae</taxon>
        <taxon>Viteae</taxon>
        <taxon>Vitis</taxon>
    </lineage>
</organism>
<dbReference type="Gene3D" id="3.40.50.2000">
    <property type="entry name" value="Glycogen Phosphorylase B"/>
    <property type="match status" value="1"/>
</dbReference>
<gene>
    <name evidence="1" type="ORF">CK203_033589</name>
</gene>
<dbReference type="SUPFAM" id="SSF53756">
    <property type="entry name" value="UDP-Glycosyltransferase/glycogen phosphorylase"/>
    <property type="match status" value="1"/>
</dbReference>
<evidence type="ECO:0000313" key="1">
    <source>
        <dbReference type="EMBL" id="RVW60759.1"/>
    </source>
</evidence>
<reference evidence="1 2" key="1">
    <citation type="journal article" date="2018" name="PLoS Genet.">
        <title>Population sequencing reveals clonal diversity and ancestral inbreeding in the grapevine cultivar Chardonnay.</title>
        <authorList>
            <person name="Roach M.J."/>
            <person name="Johnson D.L."/>
            <person name="Bohlmann J."/>
            <person name="van Vuuren H.J."/>
            <person name="Jones S.J."/>
            <person name="Pretorius I.S."/>
            <person name="Schmidt S.A."/>
            <person name="Borneman A.R."/>
        </authorList>
    </citation>
    <scope>NUCLEOTIDE SEQUENCE [LARGE SCALE GENOMIC DNA]</scope>
    <source>
        <strain evidence="2">cv. Chardonnay</strain>
        <tissue evidence="1">Leaf</tissue>
    </source>
</reference>
<sequence>MEHRSVSPHVLVFPFPIQGHVNSMLKLAELLSLAGLRITFLNSYYTHSPPPPLHQHSGQIHALCWLSFPNDIRWAAVGSSANRCPIEGYV</sequence>
<accession>A0A438FL70</accession>
<proteinExistence type="predicted"/>
<evidence type="ECO:0000313" key="2">
    <source>
        <dbReference type="Proteomes" id="UP000288805"/>
    </source>
</evidence>
<name>A0A438FL70_VITVI</name>
<dbReference type="EMBL" id="QGNW01000846">
    <property type="protein sequence ID" value="RVW60759.1"/>
    <property type="molecule type" value="Genomic_DNA"/>
</dbReference>
<protein>
    <submittedName>
        <fullName evidence="1">Uncharacterized protein</fullName>
    </submittedName>
</protein>
<dbReference type="Proteomes" id="UP000288805">
    <property type="component" value="Unassembled WGS sequence"/>
</dbReference>